<reference evidence="3 4" key="1">
    <citation type="journal article" date="2011" name="J. Bacteriol.">
        <title>Whole genome sequence of the rifamycin B-producing strain Amycolatopsis mediterranei S699.</title>
        <authorList>
            <person name="Verma M."/>
            <person name="Kaur J."/>
            <person name="Kumar M."/>
            <person name="Kumari K."/>
            <person name="Saxena A."/>
            <person name="Anand S."/>
            <person name="Nigam A."/>
            <person name="Ravi V."/>
            <person name="Raghuvanshi S."/>
            <person name="Khurana P."/>
            <person name="Tyagi A.K."/>
            <person name="Khurana J.P."/>
            <person name="Lal R."/>
        </authorList>
    </citation>
    <scope>NUCLEOTIDE SEQUENCE [LARGE SCALE GENOMIC DNA]</scope>
    <source>
        <strain evidence="3 4">S699</strain>
    </source>
</reference>
<feature type="region of interest" description="Disordered" evidence="1">
    <location>
        <begin position="285"/>
        <end position="321"/>
    </location>
</feature>
<name>A0A9R0NXB8_AMYMS</name>
<evidence type="ECO:0000256" key="1">
    <source>
        <dbReference type="SAM" id="MobiDB-lite"/>
    </source>
</evidence>
<dbReference type="PANTHER" id="PTHR35010">
    <property type="entry name" value="BLL4672 PROTEIN-RELATED"/>
    <property type="match status" value="1"/>
</dbReference>
<dbReference type="Proteomes" id="UP000006138">
    <property type="component" value="Chromosome"/>
</dbReference>
<dbReference type="InterPro" id="IPR041413">
    <property type="entry name" value="MLTR_LBD"/>
</dbReference>
<organism evidence="3 4">
    <name type="scientific">Amycolatopsis mediterranei (strain S699)</name>
    <name type="common">Nocardia mediterranei</name>
    <dbReference type="NCBI Taxonomy" id="713604"/>
    <lineage>
        <taxon>Bacteria</taxon>
        <taxon>Bacillati</taxon>
        <taxon>Actinomycetota</taxon>
        <taxon>Actinomycetes</taxon>
        <taxon>Pseudonocardiales</taxon>
        <taxon>Pseudonocardiaceae</taxon>
        <taxon>Amycolatopsis</taxon>
    </lineage>
</organism>
<dbReference type="PANTHER" id="PTHR35010:SF2">
    <property type="entry name" value="BLL4672 PROTEIN"/>
    <property type="match status" value="1"/>
</dbReference>
<dbReference type="EMBL" id="CP002896">
    <property type="protein sequence ID" value="AEK42280.1"/>
    <property type="molecule type" value="Genomic_DNA"/>
</dbReference>
<dbReference type="CDD" id="cd00093">
    <property type="entry name" value="HTH_XRE"/>
    <property type="match status" value="1"/>
</dbReference>
<dbReference type="RefSeq" id="WP_014467013.1">
    <property type="nucleotide sequence ID" value="NC_017186.1"/>
</dbReference>
<feature type="compositionally biased region" description="Basic and acidic residues" evidence="1">
    <location>
        <begin position="287"/>
        <end position="302"/>
    </location>
</feature>
<dbReference type="GeneID" id="92871471"/>
<keyword evidence="4" id="KW-1185">Reference proteome</keyword>
<evidence type="ECO:0000313" key="4">
    <source>
        <dbReference type="Proteomes" id="UP000006138"/>
    </source>
</evidence>
<dbReference type="SUPFAM" id="SSF47413">
    <property type="entry name" value="lambda repressor-like DNA-binding domains"/>
    <property type="match status" value="1"/>
</dbReference>
<dbReference type="InterPro" id="IPR001387">
    <property type="entry name" value="Cro/C1-type_HTH"/>
</dbReference>
<dbReference type="Pfam" id="PF13560">
    <property type="entry name" value="HTH_31"/>
    <property type="match status" value="1"/>
</dbReference>
<evidence type="ECO:0000313" key="3">
    <source>
        <dbReference type="EMBL" id="AEK42280.1"/>
    </source>
</evidence>
<proteinExistence type="predicted"/>
<dbReference type="GO" id="GO:0003677">
    <property type="term" value="F:DNA binding"/>
    <property type="evidence" value="ECO:0007669"/>
    <property type="project" value="InterPro"/>
</dbReference>
<dbReference type="Pfam" id="PF17765">
    <property type="entry name" value="MLTR_LBD"/>
    <property type="match status" value="1"/>
</dbReference>
<dbReference type="AlphaFoldDB" id="A0A9R0NXB8"/>
<dbReference type="KEGG" id="amn:RAM_18970"/>
<dbReference type="PROSITE" id="PS50943">
    <property type="entry name" value="HTH_CROC1"/>
    <property type="match status" value="1"/>
</dbReference>
<protein>
    <submittedName>
        <fullName evidence="3">XRE family transcriptional regulator</fullName>
    </submittedName>
</protein>
<sequence>MDNRQEVREFLVSRRAKISPDRAGLPAGGNRRVPGLRRSEVAMLADVSVEYYAKLERGNLAGVSPAVLDAVARALQLDDAERAHLLALARAADGTSAILRRRPKVKQWSPRGSLQQVLDAVTEGPAFVRNGRMDLLAANRLARAFYSEVYASSQQPPNIARFQFLDPASRRFYPDWEFFADVCVEILHTEAGRNPHDKGLHDLVGELSTRSDEFRRRWSAHNVRHHGTGSKTFHHPVVGTLTLAYEGLELAAEPGLTLTIYTAEPGSPSEEALRLLASWAATQEASTVDRAERNHSSVRDDVVQDASSSRRSAEGEPGSAV</sequence>
<gene>
    <name evidence="3" type="ordered locus">RAM_18970</name>
</gene>
<dbReference type="Gene3D" id="1.10.260.40">
    <property type="entry name" value="lambda repressor-like DNA-binding domains"/>
    <property type="match status" value="1"/>
</dbReference>
<dbReference type="Gene3D" id="3.30.450.180">
    <property type="match status" value="1"/>
</dbReference>
<feature type="domain" description="HTH cro/C1-type" evidence="2">
    <location>
        <begin position="35"/>
        <end position="82"/>
    </location>
</feature>
<accession>A0A9R0NXB8</accession>
<dbReference type="SMART" id="SM00530">
    <property type="entry name" value="HTH_XRE"/>
    <property type="match status" value="1"/>
</dbReference>
<dbReference type="InterPro" id="IPR010982">
    <property type="entry name" value="Lambda_DNA-bd_dom_sf"/>
</dbReference>
<evidence type="ECO:0000259" key="2">
    <source>
        <dbReference type="PROSITE" id="PS50943"/>
    </source>
</evidence>